<comment type="caution">
    <text evidence="1">The sequence shown here is derived from an EMBL/GenBank/DDBJ whole genome shotgun (WGS) entry which is preliminary data.</text>
</comment>
<evidence type="ECO:0000313" key="1">
    <source>
        <dbReference type="EMBL" id="KUG15889.1"/>
    </source>
</evidence>
<dbReference type="AlphaFoldDB" id="A0A0W8F4Y8"/>
<organism evidence="1">
    <name type="scientific">hydrocarbon metagenome</name>
    <dbReference type="NCBI Taxonomy" id="938273"/>
    <lineage>
        <taxon>unclassified sequences</taxon>
        <taxon>metagenomes</taxon>
        <taxon>ecological metagenomes</taxon>
    </lineage>
</organism>
<sequence>MEDLRRNKLSGEQRVVLKNSGCVQMSAMSQGICAKIRFKAKKGIEPPPPTFS</sequence>
<gene>
    <name evidence="1" type="ORF">ASZ90_014397</name>
</gene>
<dbReference type="EMBL" id="LNQE01001520">
    <property type="protein sequence ID" value="KUG15889.1"/>
    <property type="molecule type" value="Genomic_DNA"/>
</dbReference>
<reference evidence="1" key="1">
    <citation type="journal article" date="2015" name="Proc. Natl. Acad. Sci. U.S.A.">
        <title>Networks of energetic and metabolic interactions define dynamics in microbial communities.</title>
        <authorList>
            <person name="Embree M."/>
            <person name="Liu J.K."/>
            <person name="Al-Bassam M.M."/>
            <person name="Zengler K."/>
        </authorList>
    </citation>
    <scope>NUCLEOTIDE SEQUENCE</scope>
</reference>
<accession>A0A0W8F4Y8</accession>
<proteinExistence type="predicted"/>
<name>A0A0W8F4Y8_9ZZZZ</name>
<protein>
    <submittedName>
        <fullName evidence="1">Uncharacterized protein</fullName>
    </submittedName>
</protein>